<proteinExistence type="predicted"/>
<dbReference type="AlphaFoldDB" id="A0A1I1QKR3"/>
<dbReference type="OrthoDB" id="5191450at2"/>
<reference evidence="2" key="1">
    <citation type="submission" date="2016-10" db="EMBL/GenBank/DDBJ databases">
        <authorList>
            <person name="Varghese N."/>
            <person name="Submissions S."/>
        </authorList>
    </citation>
    <scope>NUCLEOTIDE SEQUENCE [LARGE SCALE GENOMIC DNA]</scope>
    <source>
        <strain evidence="2">DSM 45962</strain>
    </source>
</reference>
<organism evidence="1 2">
    <name type="scientific">Klenkia taihuensis</name>
    <dbReference type="NCBI Taxonomy" id="1225127"/>
    <lineage>
        <taxon>Bacteria</taxon>
        <taxon>Bacillati</taxon>
        <taxon>Actinomycetota</taxon>
        <taxon>Actinomycetes</taxon>
        <taxon>Geodermatophilales</taxon>
        <taxon>Geodermatophilaceae</taxon>
        <taxon>Klenkia</taxon>
    </lineage>
</organism>
<evidence type="ECO:0000313" key="2">
    <source>
        <dbReference type="Proteomes" id="UP000199022"/>
    </source>
</evidence>
<name>A0A1I1QKR3_9ACTN</name>
<gene>
    <name evidence="1" type="ORF">SAMN05661030_2830</name>
</gene>
<keyword evidence="2" id="KW-1185">Reference proteome</keyword>
<dbReference type="RefSeq" id="WP_091560043.1">
    <property type="nucleotide sequence ID" value="NZ_BNAC01000001.1"/>
</dbReference>
<accession>A0A1I1QKR3</accession>
<dbReference type="EMBL" id="FOMD01000003">
    <property type="protein sequence ID" value="SFD22582.1"/>
    <property type="molecule type" value="Genomic_DNA"/>
</dbReference>
<dbReference type="Proteomes" id="UP000199022">
    <property type="component" value="Unassembled WGS sequence"/>
</dbReference>
<evidence type="ECO:0000313" key="1">
    <source>
        <dbReference type="EMBL" id="SFD22582.1"/>
    </source>
</evidence>
<sequence length="149" mass="14948">MSTGRLAVQADLTLQADGLTARLTGDGDRLTVTTADPWALWRSAAALPWPVGPTVSRGPSVLGDLGSALAERGLHVDVTGPSGRVAELGAGVSSPLGRLLTGSAAVRPGSPRTVAATVTAGVTASRGARRALGLGLAAVLAAVVLRRRR</sequence>
<dbReference type="STRING" id="1225127.SAMN05661030_2830"/>
<protein>
    <submittedName>
        <fullName evidence="1">Uncharacterized protein</fullName>
    </submittedName>
</protein>